<keyword evidence="1" id="KW-0472">Membrane</keyword>
<dbReference type="EMBL" id="CP018171">
    <property type="protein sequence ID" value="APH74350.1"/>
    <property type="molecule type" value="Genomic_DNA"/>
</dbReference>
<dbReference type="RefSeq" id="WP_072607806.1">
    <property type="nucleotide sequence ID" value="NZ_CP018171.1"/>
</dbReference>
<evidence type="ECO:0000256" key="1">
    <source>
        <dbReference type="SAM" id="Phobius"/>
    </source>
</evidence>
<keyword evidence="1" id="KW-0812">Transmembrane</keyword>
<organism evidence="2 3">
    <name type="scientific">Aquibium oceanicum</name>
    <dbReference type="NCBI Taxonomy" id="1670800"/>
    <lineage>
        <taxon>Bacteria</taxon>
        <taxon>Pseudomonadati</taxon>
        <taxon>Pseudomonadota</taxon>
        <taxon>Alphaproteobacteria</taxon>
        <taxon>Hyphomicrobiales</taxon>
        <taxon>Phyllobacteriaceae</taxon>
        <taxon>Aquibium</taxon>
    </lineage>
</organism>
<reference evidence="3" key="1">
    <citation type="submission" date="2016-11" db="EMBL/GenBank/DDBJ databases">
        <title>Mesorhizobium oceanicum sp. nov., isolated from deep seawater in South China Sea.</title>
        <authorList>
            <person name="Fu G.-Y."/>
        </authorList>
    </citation>
    <scope>NUCLEOTIDE SEQUENCE [LARGE SCALE GENOMIC DNA]</scope>
    <source>
        <strain evidence="3">B7</strain>
    </source>
</reference>
<accession>A0A1L3SY96</accession>
<proteinExistence type="predicted"/>
<keyword evidence="1" id="KW-1133">Transmembrane helix</keyword>
<protein>
    <submittedName>
        <fullName evidence="2">Uncharacterized protein</fullName>
    </submittedName>
</protein>
<evidence type="ECO:0000313" key="2">
    <source>
        <dbReference type="EMBL" id="APH74350.1"/>
    </source>
</evidence>
<name>A0A1L3SY96_9HYPH</name>
<sequence length="59" mass="6263">MAAPKVPETKARQGRKGVPVLIVLIAGIILAMGAWWIAEIYGVAIAPEQPVSDAEHTID</sequence>
<keyword evidence="3" id="KW-1185">Reference proteome</keyword>
<gene>
    <name evidence="2" type="ORF">BSQ44_02345</name>
</gene>
<dbReference type="AlphaFoldDB" id="A0A1L3SY96"/>
<dbReference type="Proteomes" id="UP000182840">
    <property type="component" value="Chromosome"/>
</dbReference>
<evidence type="ECO:0000313" key="3">
    <source>
        <dbReference type="Proteomes" id="UP000182840"/>
    </source>
</evidence>
<feature type="transmembrane region" description="Helical" evidence="1">
    <location>
        <begin position="20"/>
        <end position="38"/>
    </location>
</feature>
<dbReference type="KEGG" id="meso:BSQ44_02345"/>